<dbReference type="Pfam" id="PF06224">
    <property type="entry name" value="AlkZ-like"/>
    <property type="match status" value="1"/>
</dbReference>
<dbReference type="EMBL" id="LZSF01000059">
    <property type="protein sequence ID" value="OBA90233.1"/>
    <property type="molecule type" value="Genomic_DNA"/>
</dbReference>
<comment type="caution">
    <text evidence="1">The sequence shown here is derived from an EMBL/GenBank/DDBJ whole genome shotgun (WGS) entry which is preliminary data.</text>
</comment>
<accession>A0A1A0MZK4</accession>
<evidence type="ECO:0008006" key="3">
    <source>
        <dbReference type="Google" id="ProtNLM"/>
    </source>
</evidence>
<dbReference type="PANTHER" id="PTHR38479:SF2">
    <property type="entry name" value="WINGED HELIX DNA-BINDING DOMAIN-CONTAINING PROTEIN"/>
    <property type="match status" value="1"/>
</dbReference>
<dbReference type="InterPro" id="IPR009351">
    <property type="entry name" value="AlkZ-like"/>
</dbReference>
<proteinExistence type="predicted"/>
<protein>
    <recommendedName>
        <fullName evidence="3">Winged helix DNA-binding domain-containing protein</fullName>
    </recommendedName>
</protein>
<dbReference type="Proteomes" id="UP000093962">
    <property type="component" value="Unassembled WGS sequence"/>
</dbReference>
<organism evidence="1 2">
    <name type="scientific">Mycolicibacterium mucogenicum</name>
    <name type="common">Mycobacterium mucogenicum</name>
    <dbReference type="NCBI Taxonomy" id="56689"/>
    <lineage>
        <taxon>Bacteria</taxon>
        <taxon>Bacillati</taxon>
        <taxon>Actinomycetota</taxon>
        <taxon>Actinomycetes</taxon>
        <taxon>Mycobacteriales</taxon>
        <taxon>Mycobacteriaceae</taxon>
        <taxon>Mycolicibacterium</taxon>
    </lineage>
</organism>
<evidence type="ECO:0000313" key="1">
    <source>
        <dbReference type="EMBL" id="OBA90233.1"/>
    </source>
</evidence>
<evidence type="ECO:0000313" key="2">
    <source>
        <dbReference type="Proteomes" id="UP000093962"/>
    </source>
</evidence>
<gene>
    <name evidence="1" type="ORF">A5642_13195</name>
</gene>
<dbReference type="RefSeq" id="WP_064857976.1">
    <property type="nucleotide sequence ID" value="NZ_LZSF01000059.1"/>
</dbReference>
<dbReference type="OrthoDB" id="9148135at2"/>
<sequence>MRTFTIAERRNRLAQRHFLSAPASSPAEVTRALVGLHGTDPATPYLSLWARLPGFTVTDLDAALYQDRHLVKHMAMRRTLWVVHTADLPAVQAAASDRVAATERKRLIGDVEKAGIAADGEAWLERAAAAVRGHLEAGLVAGTAALRAALPELAGSWDPAPGKTWGGTTPVAPRVMTVLSAQGHILRGPNDGMWTTSRPLWSSASHWLPDGAAALPADEARVAVLTAWLRTFGPATAADIKWWFGQTLSWAREGLHAIDAVEVALEGCDDIGFALPDDLAATPPVPSWGALLPGLDPTVMGWQARSWYLGPHAGQLFDRSGNAGPTVWWDGRVVGAWGQDVAGRVQLEFVEDVGAPARKVLQRKASELTDWLDGVRVKPRFPSPLSVALSR</sequence>
<name>A0A1A0MZK4_MYCMU</name>
<dbReference type="PANTHER" id="PTHR38479">
    <property type="entry name" value="LMO0824 PROTEIN"/>
    <property type="match status" value="1"/>
</dbReference>
<dbReference type="AlphaFoldDB" id="A0A1A0MZK4"/>
<reference evidence="1 2" key="1">
    <citation type="submission" date="2016-06" db="EMBL/GenBank/DDBJ databases">
        <authorList>
            <person name="Kjaerup R.B."/>
            <person name="Dalgaard T.S."/>
            <person name="Juul-Madsen H.R."/>
        </authorList>
    </citation>
    <scope>NUCLEOTIDE SEQUENCE [LARGE SCALE GENOMIC DNA]</scope>
    <source>
        <strain evidence="1 2">1199456.5</strain>
    </source>
</reference>